<dbReference type="AlphaFoldDB" id="A0A2W5UUS7"/>
<gene>
    <name evidence="1" type="ORF">DI536_28985</name>
</gene>
<protein>
    <submittedName>
        <fullName evidence="1">Uncharacterized protein</fullName>
    </submittedName>
</protein>
<dbReference type="EMBL" id="QFQP01000034">
    <property type="protein sequence ID" value="PZR07094.1"/>
    <property type="molecule type" value="Genomic_DNA"/>
</dbReference>
<name>A0A2W5UUS7_9BACT</name>
<dbReference type="Proteomes" id="UP000249061">
    <property type="component" value="Unassembled WGS sequence"/>
</dbReference>
<proteinExistence type="predicted"/>
<reference evidence="1 2" key="1">
    <citation type="submission" date="2017-08" db="EMBL/GenBank/DDBJ databases">
        <title>Infants hospitalized years apart are colonized by the same room-sourced microbial strains.</title>
        <authorList>
            <person name="Brooks B."/>
            <person name="Olm M.R."/>
            <person name="Firek B.A."/>
            <person name="Baker R."/>
            <person name="Thomas B.C."/>
            <person name="Morowitz M.J."/>
            <person name="Banfield J.F."/>
        </authorList>
    </citation>
    <scope>NUCLEOTIDE SEQUENCE [LARGE SCALE GENOMIC DNA]</scope>
    <source>
        <strain evidence="1">S2_003_000_R2_14</strain>
    </source>
</reference>
<evidence type="ECO:0000313" key="1">
    <source>
        <dbReference type="EMBL" id="PZR07094.1"/>
    </source>
</evidence>
<evidence type="ECO:0000313" key="2">
    <source>
        <dbReference type="Proteomes" id="UP000249061"/>
    </source>
</evidence>
<organism evidence="1 2">
    <name type="scientific">Archangium gephyra</name>
    <dbReference type="NCBI Taxonomy" id="48"/>
    <lineage>
        <taxon>Bacteria</taxon>
        <taxon>Pseudomonadati</taxon>
        <taxon>Myxococcota</taxon>
        <taxon>Myxococcia</taxon>
        <taxon>Myxococcales</taxon>
        <taxon>Cystobacterineae</taxon>
        <taxon>Archangiaceae</taxon>
        <taxon>Archangium</taxon>
    </lineage>
</organism>
<accession>A0A2W5UUS7</accession>
<sequence>MSTRNSRVEALQHLVAGSTHLVALRLRPDADSVTLVVTRDSRRDAKGDSRLQLSLTAARTLQRALQGAVDEGYRLQAEREQRRSLPRDLAAAVDRVAHELEVEP</sequence>
<comment type="caution">
    <text evidence="1">The sequence shown here is derived from an EMBL/GenBank/DDBJ whole genome shotgun (WGS) entry which is preliminary data.</text>
</comment>